<protein>
    <submittedName>
        <fullName evidence="1">Uncharacterized protein</fullName>
    </submittedName>
</protein>
<reference evidence="1" key="2">
    <citation type="submission" date="2013-04" db="UniProtKB">
        <authorList>
            <consortium name="EnsemblPlants"/>
        </authorList>
    </citation>
    <scope>IDENTIFICATION</scope>
</reference>
<dbReference type="Gramene" id="OB11G15740.1">
    <property type="protein sequence ID" value="OB11G15740.1"/>
    <property type="gene ID" value="OB11G15740"/>
</dbReference>
<evidence type="ECO:0000313" key="1">
    <source>
        <dbReference type="EnsemblPlants" id="OB11G15740.1"/>
    </source>
</evidence>
<evidence type="ECO:0000313" key="2">
    <source>
        <dbReference type="Proteomes" id="UP000006038"/>
    </source>
</evidence>
<sequence length="54" mass="6464">MIKKTQKHFADGGQQNQRLIQSEQQFRKKEKRQLSLFEHILYTNGQICKTTKND</sequence>
<accession>J3N6Y8</accession>
<dbReference type="EnsemblPlants" id="OB11G15740.1">
    <property type="protein sequence ID" value="OB11G15740.1"/>
    <property type="gene ID" value="OB11G15740"/>
</dbReference>
<dbReference type="HOGENOM" id="CLU_3053560_0_0_1"/>
<name>J3N6Y8_ORYBR</name>
<reference evidence="1" key="1">
    <citation type="journal article" date="2013" name="Nat. Commun.">
        <title>Whole-genome sequencing of Oryza brachyantha reveals mechanisms underlying Oryza genome evolution.</title>
        <authorList>
            <person name="Chen J."/>
            <person name="Huang Q."/>
            <person name="Gao D."/>
            <person name="Wang J."/>
            <person name="Lang Y."/>
            <person name="Liu T."/>
            <person name="Li B."/>
            <person name="Bai Z."/>
            <person name="Luis Goicoechea J."/>
            <person name="Liang C."/>
            <person name="Chen C."/>
            <person name="Zhang W."/>
            <person name="Sun S."/>
            <person name="Liao Y."/>
            <person name="Zhang X."/>
            <person name="Yang L."/>
            <person name="Song C."/>
            <person name="Wang M."/>
            <person name="Shi J."/>
            <person name="Liu G."/>
            <person name="Liu J."/>
            <person name="Zhou H."/>
            <person name="Zhou W."/>
            <person name="Yu Q."/>
            <person name="An N."/>
            <person name="Chen Y."/>
            <person name="Cai Q."/>
            <person name="Wang B."/>
            <person name="Liu B."/>
            <person name="Min J."/>
            <person name="Huang Y."/>
            <person name="Wu H."/>
            <person name="Li Z."/>
            <person name="Zhang Y."/>
            <person name="Yin Y."/>
            <person name="Song W."/>
            <person name="Jiang J."/>
            <person name="Jackson S.A."/>
            <person name="Wing R.A."/>
            <person name="Wang J."/>
            <person name="Chen M."/>
        </authorList>
    </citation>
    <scope>NUCLEOTIDE SEQUENCE [LARGE SCALE GENOMIC DNA]</scope>
    <source>
        <strain evidence="1">cv. IRGC 101232</strain>
    </source>
</reference>
<proteinExistence type="predicted"/>
<dbReference type="Proteomes" id="UP000006038">
    <property type="component" value="Chromosome 11"/>
</dbReference>
<organism evidence="1">
    <name type="scientific">Oryza brachyantha</name>
    <name type="common">malo sina</name>
    <dbReference type="NCBI Taxonomy" id="4533"/>
    <lineage>
        <taxon>Eukaryota</taxon>
        <taxon>Viridiplantae</taxon>
        <taxon>Streptophyta</taxon>
        <taxon>Embryophyta</taxon>
        <taxon>Tracheophyta</taxon>
        <taxon>Spermatophyta</taxon>
        <taxon>Magnoliopsida</taxon>
        <taxon>Liliopsida</taxon>
        <taxon>Poales</taxon>
        <taxon>Poaceae</taxon>
        <taxon>BOP clade</taxon>
        <taxon>Oryzoideae</taxon>
        <taxon>Oryzeae</taxon>
        <taxon>Oryzinae</taxon>
        <taxon>Oryza</taxon>
    </lineage>
</organism>
<keyword evidence="2" id="KW-1185">Reference proteome</keyword>
<dbReference type="AlphaFoldDB" id="J3N6Y8"/>